<reference evidence="1" key="1">
    <citation type="journal article" date="2014" name="Front. Microbiol.">
        <title>High frequency of phylogenetically diverse reductive dehalogenase-homologous genes in deep subseafloor sedimentary metagenomes.</title>
        <authorList>
            <person name="Kawai M."/>
            <person name="Futagami T."/>
            <person name="Toyoda A."/>
            <person name="Takaki Y."/>
            <person name="Nishi S."/>
            <person name="Hori S."/>
            <person name="Arai W."/>
            <person name="Tsubouchi T."/>
            <person name="Morono Y."/>
            <person name="Uchiyama I."/>
            <person name="Ito T."/>
            <person name="Fujiyama A."/>
            <person name="Inagaki F."/>
            <person name="Takami H."/>
        </authorList>
    </citation>
    <scope>NUCLEOTIDE SEQUENCE</scope>
    <source>
        <strain evidence="1">Expedition CK06-06</strain>
    </source>
</reference>
<organism evidence="1">
    <name type="scientific">marine sediment metagenome</name>
    <dbReference type="NCBI Taxonomy" id="412755"/>
    <lineage>
        <taxon>unclassified sequences</taxon>
        <taxon>metagenomes</taxon>
        <taxon>ecological metagenomes</taxon>
    </lineage>
</organism>
<comment type="caution">
    <text evidence="1">The sequence shown here is derived from an EMBL/GenBank/DDBJ whole genome shotgun (WGS) entry which is preliminary data.</text>
</comment>
<evidence type="ECO:0008006" key="2">
    <source>
        <dbReference type="Google" id="ProtNLM"/>
    </source>
</evidence>
<accession>X1H998</accession>
<feature type="non-terminal residue" evidence="1">
    <location>
        <position position="148"/>
    </location>
</feature>
<gene>
    <name evidence="1" type="ORF">S03H2_39656</name>
</gene>
<evidence type="ECO:0000313" key="1">
    <source>
        <dbReference type="EMBL" id="GAH50424.1"/>
    </source>
</evidence>
<dbReference type="AlphaFoldDB" id="X1H998"/>
<proteinExistence type="predicted"/>
<dbReference type="EMBL" id="BARU01024538">
    <property type="protein sequence ID" value="GAH50424.1"/>
    <property type="molecule type" value="Genomic_DNA"/>
</dbReference>
<protein>
    <recommendedName>
        <fullName evidence="2">DNA polymerase III beta sliding clamp N-terminal domain-containing protein</fullName>
    </recommendedName>
</protein>
<name>X1H998_9ZZZZ</name>
<sequence>MILKKEALLNALKAVRPALANKAIVESFVRFLFTGKHLITYNGRILISYPFDTGDFSFSIMAEPFYQFISKVKAPKLTMEIKQGNLRIKGRNVAAEIAVETEAEKPEIKIPTVKNRNWKDIPEDFVFGVKMCLISVGTDPSSHFSNIV</sequence>